<dbReference type="AlphaFoldDB" id="A0A852YNU9"/>
<evidence type="ECO:0000313" key="9">
    <source>
        <dbReference type="Proteomes" id="UP000553888"/>
    </source>
</evidence>
<evidence type="ECO:0000256" key="4">
    <source>
        <dbReference type="ARBA" id="ARBA00022692"/>
    </source>
</evidence>
<keyword evidence="5 7" id="KW-1133">Transmembrane helix</keyword>
<comment type="caution">
    <text evidence="8">The sequence shown here is derived from an EMBL/GenBank/DDBJ whole genome shotgun (WGS) entry which is preliminary data.</text>
</comment>
<protein>
    <recommendedName>
        <fullName evidence="7">UPF0114 protein BJ979_001511</fullName>
    </recommendedName>
</protein>
<organism evidence="8 9">
    <name type="scientific">Schumannella luteola</name>
    <dbReference type="NCBI Taxonomy" id="472059"/>
    <lineage>
        <taxon>Bacteria</taxon>
        <taxon>Bacillati</taxon>
        <taxon>Actinomycetota</taxon>
        <taxon>Actinomycetes</taxon>
        <taxon>Micrococcales</taxon>
        <taxon>Microbacteriaceae</taxon>
        <taxon>Schumannella</taxon>
    </lineage>
</organism>
<dbReference type="HAMAP" id="MF_00143">
    <property type="entry name" value="UPF0114"/>
    <property type="match status" value="1"/>
</dbReference>
<evidence type="ECO:0000313" key="8">
    <source>
        <dbReference type="EMBL" id="NYG98885.1"/>
    </source>
</evidence>
<dbReference type="PANTHER" id="PTHR38596">
    <property type="entry name" value="UPF0114 PROTEIN YQHA"/>
    <property type="match status" value="1"/>
</dbReference>
<reference evidence="8 9" key="1">
    <citation type="submission" date="2020-07" db="EMBL/GenBank/DDBJ databases">
        <title>Sequencing the genomes of 1000 actinobacteria strains.</title>
        <authorList>
            <person name="Klenk H.-P."/>
        </authorList>
    </citation>
    <scope>NUCLEOTIDE SEQUENCE [LARGE SCALE GENOMIC DNA]</scope>
    <source>
        <strain evidence="8 9">DSM 23141</strain>
    </source>
</reference>
<dbReference type="PANTHER" id="PTHR38596:SF1">
    <property type="entry name" value="UPF0114 PROTEIN YQHA"/>
    <property type="match status" value="1"/>
</dbReference>
<dbReference type="InterPro" id="IPR005134">
    <property type="entry name" value="UPF0114"/>
</dbReference>
<evidence type="ECO:0000256" key="1">
    <source>
        <dbReference type="ARBA" id="ARBA00004651"/>
    </source>
</evidence>
<sequence>MTSPRPTDNPSYSVPPAARGRGATAIGYFIFFSRWLQAPLYIGLIIAQLIYVVVFMVELWHLAEQVIVDPLHISEAKIMLGVLGLIDVVMIANLLIMVIIGGYETFVSRIDLDGHPDQPEWLSHVNANVLKVKLAMAIIGISSIHLLKTFIEVGDLGAKGSTTQPGDVTGETYTSEGVFWQVMIHLTFIVSAVALALIDKWSLKHSVPAAGGGTISVPGPAPVAGAAAGAATGAVLGGPAGAALGGAAGAAESSPERPTH</sequence>
<dbReference type="InterPro" id="IPR020761">
    <property type="entry name" value="UPF0114_bac"/>
</dbReference>
<feature type="transmembrane region" description="Helical" evidence="7">
    <location>
        <begin position="78"/>
        <end position="103"/>
    </location>
</feature>
<evidence type="ECO:0000256" key="6">
    <source>
        <dbReference type="ARBA" id="ARBA00023136"/>
    </source>
</evidence>
<comment type="subcellular location">
    <subcellularLocation>
        <location evidence="1 7">Cell membrane</location>
        <topology evidence="1 7">Multi-pass membrane protein</topology>
    </subcellularLocation>
</comment>
<evidence type="ECO:0000256" key="3">
    <source>
        <dbReference type="ARBA" id="ARBA00022475"/>
    </source>
</evidence>
<feature type="transmembrane region" description="Helical" evidence="7">
    <location>
        <begin position="178"/>
        <end position="198"/>
    </location>
</feature>
<comment type="similarity">
    <text evidence="2 7">Belongs to the UPF0114 family.</text>
</comment>
<gene>
    <name evidence="8" type="ORF">BJ979_001511</name>
</gene>
<keyword evidence="3 7" id="KW-1003">Cell membrane</keyword>
<dbReference type="Proteomes" id="UP000553888">
    <property type="component" value="Unassembled WGS sequence"/>
</dbReference>
<evidence type="ECO:0000256" key="7">
    <source>
        <dbReference type="HAMAP-Rule" id="MF_00143"/>
    </source>
</evidence>
<dbReference type="EMBL" id="JACBZY010000001">
    <property type="protein sequence ID" value="NYG98885.1"/>
    <property type="molecule type" value="Genomic_DNA"/>
</dbReference>
<evidence type="ECO:0000256" key="5">
    <source>
        <dbReference type="ARBA" id="ARBA00022989"/>
    </source>
</evidence>
<dbReference type="RefSeq" id="WP_179566731.1">
    <property type="nucleotide sequence ID" value="NZ_JACBZY010000001.1"/>
</dbReference>
<accession>A0A852YNU9</accession>
<proteinExistence type="inferred from homology"/>
<feature type="transmembrane region" description="Helical" evidence="7">
    <location>
        <begin position="38"/>
        <end position="57"/>
    </location>
</feature>
<keyword evidence="9" id="KW-1185">Reference proteome</keyword>
<dbReference type="NCBIfam" id="TIGR00645">
    <property type="entry name" value="HI0507"/>
    <property type="match status" value="1"/>
</dbReference>
<keyword evidence="6 7" id="KW-0472">Membrane</keyword>
<dbReference type="Pfam" id="PF03350">
    <property type="entry name" value="UPF0114"/>
    <property type="match status" value="1"/>
</dbReference>
<dbReference type="GO" id="GO:0005886">
    <property type="term" value="C:plasma membrane"/>
    <property type="evidence" value="ECO:0007669"/>
    <property type="project" value="UniProtKB-SubCell"/>
</dbReference>
<keyword evidence="4 7" id="KW-0812">Transmembrane</keyword>
<name>A0A852YNU9_9MICO</name>
<evidence type="ECO:0000256" key="2">
    <source>
        <dbReference type="ARBA" id="ARBA00005774"/>
    </source>
</evidence>